<evidence type="ECO:0000256" key="7">
    <source>
        <dbReference type="PROSITE-ProRule" id="PRU00089"/>
    </source>
</evidence>
<protein>
    <recommendedName>
        <fullName evidence="6">Forkhead box protein L2</fullName>
    </recommendedName>
</protein>
<dbReference type="PROSITE" id="PS00657">
    <property type="entry name" value="FORK_HEAD_1"/>
    <property type="match status" value="1"/>
</dbReference>
<feature type="DNA-binding region" description="Fork-head" evidence="7">
    <location>
        <begin position="118"/>
        <end position="212"/>
    </location>
</feature>
<feature type="domain" description="Fork-head" evidence="9">
    <location>
        <begin position="118"/>
        <end position="212"/>
    </location>
</feature>
<dbReference type="InterPro" id="IPR001766">
    <property type="entry name" value="Fork_head_dom"/>
</dbReference>
<dbReference type="PROSITE" id="PS50039">
    <property type="entry name" value="FORK_HEAD_3"/>
    <property type="match status" value="1"/>
</dbReference>
<dbReference type="SUPFAM" id="SSF46785">
    <property type="entry name" value="Winged helix' DNA-binding domain"/>
    <property type="match status" value="1"/>
</dbReference>
<feature type="region of interest" description="Disordered" evidence="8">
    <location>
        <begin position="205"/>
        <end position="231"/>
    </location>
</feature>
<evidence type="ECO:0000256" key="6">
    <source>
        <dbReference type="ARBA" id="ARBA00034872"/>
    </source>
</evidence>
<comment type="subcellular location">
    <subcellularLocation>
        <location evidence="7">Nucleus</location>
    </subcellularLocation>
</comment>
<evidence type="ECO:0000256" key="5">
    <source>
        <dbReference type="ARBA" id="ARBA00023242"/>
    </source>
</evidence>
<dbReference type="InterPro" id="IPR036388">
    <property type="entry name" value="WH-like_DNA-bd_sf"/>
</dbReference>
<evidence type="ECO:0000313" key="10">
    <source>
        <dbReference type="EMBL" id="CAL8101880.1"/>
    </source>
</evidence>
<evidence type="ECO:0000256" key="2">
    <source>
        <dbReference type="ARBA" id="ARBA00022782"/>
    </source>
</evidence>
<keyword evidence="3" id="KW-0832">Ubl conjugation</keyword>
<evidence type="ECO:0000256" key="4">
    <source>
        <dbReference type="ARBA" id="ARBA00023125"/>
    </source>
</evidence>
<dbReference type="Gene3D" id="1.10.10.10">
    <property type="entry name" value="Winged helix-like DNA-binding domain superfamily/Winged helix DNA-binding domain"/>
    <property type="match status" value="1"/>
</dbReference>
<feature type="compositionally biased region" description="Polar residues" evidence="8">
    <location>
        <begin position="216"/>
        <end position="229"/>
    </location>
</feature>
<dbReference type="Proteomes" id="UP001642540">
    <property type="component" value="Unassembled WGS sequence"/>
</dbReference>
<dbReference type="PROSITE" id="PS00658">
    <property type="entry name" value="FORK_HEAD_2"/>
    <property type="match status" value="1"/>
</dbReference>
<evidence type="ECO:0000259" key="9">
    <source>
        <dbReference type="PROSITE" id="PS50039"/>
    </source>
</evidence>
<dbReference type="Pfam" id="PF00250">
    <property type="entry name" value="Forkhead"/>
    <property type="match status" value="1"/>
</dbReference>
<dbReference type="InterPro" id="IPR036390">
    <property type="entry name" value="WH_DNA-bd_sf"/>
</dbReference>
<dbReference type="InterPro" id="IPR018122">
    <property type="entry name" value="TF_fork_head_CS_1"/>
</dbReference>
<name>A0ABP1QFX5_9HEXA</name>
<dbReference type="PANTHER" id="PTHR11829">
    <property type="entry name" value="FORKHEAD BOX PROTEIN"/>
    <property type="match status" value="1"/>
</dbReference>
<evidence type="ECO:0000313" key="11">
    <source>
        <dbReference type="Proteomes" id="UP001642540"/>
    </source>
</evidence>
<dbReference type="InterPro" id="IPR030456">
    <property type="entry name" value="TF_fork_head_CS_2"/>
</dbReference>
<dbReference type="InterPro" id="IPR050211">
    <property type="entry name" value="FOX_domain-containing"/>
</dbReference>
<comment type="caution">
    <text evidence="10">The sequence shown here is derived from an EMBL/GenBank/DDBJ whole genome shotgun (WGS) entry which is preliminary data.</text>
</comment>
<dbReference type="PRINTS" id="PR00053">
    <property type="entry name" value="FORKHEAD"/>
</dbReference>
<evidence type="ECO:0000256" key="1">
    <source>
        <dbReference type="ARBA" id="ARBA00022499"/>
    </source>
</evidence>
<evidence type="ECO:0000256" key="8">
    <source>
        <dbReference type="SAM" id="MobiDB-lite"/>
    </source>
</evidence>
<reference evidence="10 11" key="1">
    <citation type="submission" date="2024-08" db="EMBL/GenBank/DDBJ databases">
        <authorList>
            <person name="Cucini C."/>
            <person name="Frati F."/>
        </authorList>
    </citation>
    <scope>NUCLEOTIDE SEQUENCE [LARGE SCALE GENOMIC DNA]</scope>
</reference>
<keyword evidence="2" id="KW-0221">Differentiation</keyword>
<sequence length="426" mass="48527">MQSVSVAAEANAKVNNYTFVQSPFLATYLPSSYKCGESSLLPDTIVSSGPNSCGRVTSDKSGNLTSCDAASTVMQSTFTSSSSSSLSPTASFLFSLGNSVFIPSTAAIYSSLCHHYEKPPYSYIALIAMAIQSSAERKLTLNGIYNYIMQRFPYYRENRQGWQNSIRHNLSLNSCFVKVAREKGHPGKGNYWTLDPRYTDMFEHGNYRRRKRKNRPTLSDRNGESNGNCRLNVLTHNHRGLSRQLDFDEDEEEERIGFDNGKITTNFQKQYPQDDCSGRNEHNFYRQWISKLASQKKSERELQSLDYYTNFATCSQKLCTTNSADDLKLYKNETIASTKVMNFPFKNLKINEVSPKMDEIARKVTKMRKTEMRESMLCISHDDCNPKARARELDNIGERETTESNTDGVNMSLRAEMFKIENLIHQ</sequence>
<keyword evidence="1" id="KW-1017">Isopeptide bond</keyword>
<dbReference type="EMBL" id="CAXLJM020000033">
    <property type="protein sequence ID" value="CAL8101880.1"/>
    <property type="molecule type" value="Genomic_DNA"/>
</dbReference>
<gene>
    <name evidence="10" type="ORF">ODALV1_LOCUS10985</name>
</gene>
<dbReference type="SMART" id="SM00339">
    <property type="entry name" value="FH"/>
    <property type="match status" value="1"/>
</dbReference>
<evidence type="ECO:0000256" key="3">
    <source>
        <dbReference type="ARBA" id="ARBA00022843"/>
    </source>
</evidence>
<dbReference type="PANTHER" id="PTHR11829:SF411">
    <property type="entry name" value="FORKHEAD BOX PROTEIN L2"/>
    <property type="match status" value="1"/>
</dbReference>
<proteinExistence type="predicted"/>
<keyword evidence="11" id="KW-1185">Reference proteome</keyword>
<keyword evidence="5 7" id="KW-0539">Nucleus</keyword>
<keyword evidence="4 7" id="KW-0238">DNA-binding</keyword>
<accession>A0ABP1QFX5</accession>
<organism evidence="10 11">
    <name type="scientific">Orchesella dallaii</name>
    <dbReference type="NCBI Taxonomy" id="48710"/>
    <lineage>
        <taxon>Eukaryota</taxon>
        <taxon>Metazoa</taxon>
        <taxon>Ecdysozoa</taxon>
        <taxon>Arthropoda</taxon>
        <taxon>Hexapoda</taxon>
        <taxon>Collembola</taxon>
        <taxon>Entomobryomorpha</taxon>
        <taxon>Entomobryoidea</taxon>
        <taxon>Orchesellidae</taxon>
        <taxon>Orchesellinae</taxon>
        <taxon>Orchesella</taxon>
    </lineage>
</organism>